<evidence type="ECO:0000313" key="11">
    <source>
        <dbReference type="Proteomes" id="UP000076842"/>
    </source>
</evidence>
<feature type="domain" description="Glycoside hydrolase family 5" evidence="9">
    <location>
        <begin position="410"/>
        <end position="700"/>
    </location>
</feature>
<keyword evidence="11" id="KW-1185">Reference proteome</keyword>
<keyword evidence="5" id="KW-0964">Secreted</keyword>
<dbReference type="PANTHER" id="PTHR31451:SF39">
    <property type="entry name" value="MANNAN ENDO-1,4-BETA-MANNOSIDASE 1"/>
    <property type="match status" value="1"/>
</dbReference>
<dbReference type="InterPro" id="IPR045053">
    <property type="entry name" value="MAN-like"/>
</dbReference>
<organism evidence="10 11">
    <name type="scientific">Calocera cornea HHB12733</name>
    <dbReference type="NCBI Taxonomy" id="1353952"/>
    <lineage>
        <taxon>Eukaryota</taxon>
        <taxon>Fungi</taxon>
        <taxon>Dikarya</taxon>
        <taxon>Basidiomycota</taxon>
        <taxon>Agaricomycotina</taxon>
        <taxon>Dacrymycetes</taxon>
        <taxon>Dacrymycetales</taxon>
        <taxon>Dacrymycetaceae</taxon>
        <taxon>Calocera</taxon>
    </lineage>
</organism>
<evidence type="ECO:0000256" key="8">
    <source>
        <dbReference type="ARBA" id="ARBA00023295"/>
    </source>
</evidence>
<dbReference type="InParanoid" id="A0A165D1Q0"/>
<comment type="catalytic activity">
    <reaction evidence="1">
        <text>Random hydrolysis of (1-&gt;4)-beta-D-mannosidic linkages in mannans, galactomannans and glucomannans.</text>
        <dbReference type="EC" id="3.2.1.78"/>
    </reaction>
</comment>
<evidence type="ECO:0000256" key="3">
    <source>
        <dbReference type="ARBA" id="ARBA00005641"/>
    </source>
</evidence>
<evidence type="ECO:0000256" key="7">
    <source>
        <dbReference type="ARBA" id="ARBA00022801"/>
    </source>
</evidence>
<dbReference type="InterPro" id="IPR001547">
    <property type="entry name" value="Glyco_hydro_5"/>
</dbReference>
<keyword evidence="8" id="KW-0326">Glycosidase</keyword>
<keyword evidence="7 10" id="KW-0378">Hydrolase</keyword>
<name>A0A165D1Q0_9BASI</name>
<dbReference type="Gene3D" id="3.20.20.80">
    <property type="entry name" value="Glycosidases"/>
    <property type="match status" value="1"/>
</dbReference>
<accession>A0A165D1Q0</accession>
<dbReference type="GO" id="GO:0016985">
    <property type="term" value="F:mannan endo-1,4-beta-mannosidase activity"/>
    <property type="evidence" value="ECO:0007669"/>
    <property type="project" value="UniProtKB-EC"/>
</dbReference>
<evidence type="ECO:0000259" key="9">
    <source>
        <dbReference type="Pfam" id="PF26410"/>
    </source>
</evidence>
<dbReference type="Pfam" id="PF26410">
    <property type="entry name" value="GH5_mannosidase"/>
    <property type="match status" value="1"/>
</dbReference>
<dbReference type="EC" id="3.2.1.78" evidence="4"/>
<evidence type="ECO:0000256" key="4">
    <source>
        <dbReference type="ARBA" id="ARBA00012706"/>
    </source>
</evidence>
<comment type="subcellular location">
    <subcellularLocation>
        <location evidence="2">Secreted</location>
    </subcellularLocation>
</comment>
<dbReference type="AlphaFoldDB" id="A0A165D1Q0"/>
<evidence type="ECO:0000256" key="1">
    <source>
        <dbReference type="ARBA" id="ARBA00001678"/>
    </source>
</evidence>
<dbReference type="GO" id="GO:0046355">
    <property type="term" value="P:mannan catabolic process"/>
    <property type="evidence" value="ECO:0007669"/>
    <property type="project" value="UniProtKB-ARBA"/>
</dbReference>
<dbReference type="Proteomes" id="UP000076842">
    <property type="component" value="Unassembled WGS sequence"/>
</dbReference>
<dbReference type="STRING" id="1353952.A0A165D1Q0"/>
<dbReference type="InterPro" id="IPR017853">
    <property type="entry name" value="GH"/>
</dbReference>
<dbReference type="SUPFAM" id="SSF51445">
    <property type="entry name" value="(Trans)glycosidases"/>
    <property type="match status" value="1"/>
</dbReference>
<proteinExistence type="inferred from homology"/>
<evidence type="ECO:0000256" key="2">
    <source>
        <dbReference type="ARBA" id="ARBA00004613"/>
    </source>
</evidence>
<comment type="similarity">
    <text evidence="3">Belongs to the glycosyl hydrolase 5 (cellulase A) family.</text>
</comment>
<evidence type="ECO:0000256" key="6">
    <source>
        <dbReference type="ARBA" id="ARBA00022729"/>
    </source>
</evidence>
<protein>
    <recommendedName>
        <fullName evidence="4">mannan endo-1,4-beta-mannosidase</fullName>
        <ecNumber evidence="4">3.2.1.78</ecNumber>
    </recommendedName>
</protein>
<reference evidence="10 11" key="1">
    <citation type="journal article" date="2016" name="Mol. Biol. Evol.">
        <title>Comparative Genomics of Early-Diverging Mushroom-Forming Fungi Provides Insights into the Origins of Lignocellulose Decay Capabilities.</title>
        <authorList>
            <person name="Nagy L.G."/>
            <person name="Riley R."/>
            <person name="Tritt A."/>
            <person name="Adam C."/>
            <person name="Daum C."/>
            <person name="Floudas D."/>
            <person name="Sun H."/>
            <person name="Yadav J.S."/>
            <person name="Pangilinan J."/>
            <person name="Larsson K.H."/>
            <person name="Matsuura K."/>
            <person name="Barry K."/>
            <person name="Labutti K."/>
            <person name="Kuo R."/>
            <person name="Ohm R.A."/>
            <person name="Bhattacharya S.S."/>
            <person name="Shirouzu T."/>
            <person name="Yoshinaga Y."/>
            <person name="Martin F.M."/>
            <person name="Grigoriev I.V."/>
            <person name="Hibbett D.S."/>
        </authorList>
    </citation>
    <scope>NUCLEOTIDE SEQUENCE [LARGE SCALE GENOMIC DNA]</scope>
    <source>
        <strain evidence="10 11">HHB12733</strain>
    </source>
</reference>
<dbReference type="OrthoDB" id="406631at2759"/>
<evidence type="ECO:0000313" key="10">
    <source>
        <dbReference type="EMBL" id="KZT51877.1"/>
    </source>
</evidence>
<keyword evidence="6" id="KW-0732">Signal</keyword>
<dbReference type="GO" id="GO:0005576">
    <property type="term" value="C:extracellular region"/>
    <property type="evidence" value="ECO:0007669"/>
    <property type="project" value="UniProtKB-SubCell"/>
</dbReference>
<gene>
    <name evidence="10" type="ORF">CALCODRAFT_487546</name>
</gene>
<sequence>MYYVYQRNGHAVVPVTVSAGTLLYHGRNGRVDPAPPTGAEWLTLDVDHATAYSAFRGRIFSYAAERDFRLLYFDGVSAAPLATGTQDVQDVIIYGNVSDFHRSPFVRIVQLCDWGKQYELDGFFRMGYDFEIMLCNFTNGLTRLSDIDVVPGMLEHPLGWQGSIRDPMIMAYEFLATGNWHNVEPIAGLKIDYSRMISFFDRKYESLVELRRHATSRLQYRMFNISKTDVQLFRAELDDALLRPCSDMGSGVQWEAIMRHIIASYGDRLHYLQQLLHSLDRRTNNVEDEGHDVPKLVVDVRQQVLTMLAPYISRASIIGSDSDGLNHTWFEETVGRCSTKHTAHLAIVAFAPQEHNLKSAIDETASVPASVAPCEASTYLLRTSLDVMKLSAVFALCATALSAVAAPAPNFVYTVGQKFYLNGREYIFAGTNAYWLAQQSNSDIDKAFSDIAAAGLTTVRTWGWNDVTAIPSSGTYYQLWTNGTATINYGSNGLAKFDYVVQSAKAHGLHLIVTLTNNWIDYGGMDIYVEQLAPNSGLYHDLFYTDPTIQAAYKTYITAWLNRYRSNPTIMSWELANEPRCAGTSSVASAACDTTTITSWVSEMSAYIKSVDSNHLVAIGDEGWFQRPGAQPYPYDASVGISFDDNILVPTLDWGTLHMYPEYWGQADNVTEFGIAWIRDHAAVQRTANKPVVVEEFGVSIANPSQVYPSWWNEVLLSGMTGDAIWQSGSYLSTGPSPNDGFTYYPNSTVYEEVRAYAGLLKLRG</sequence>
<dbReference type="PANTHER" id="PTHR31451">
    <property type="match status" value="1"/>
</dbReference>
<evidence type="ECO:0000256" key="5">
    <source>
        <dbReference type="ARBA" id="ARBA00022525"/>
    </source>
</evidence>
<dbReference type="EMBL" id="KV424086">
    <property type="protein sequence ID" value="KZT51877.1"/>
    <property type="molecule type" value="Genomic_DNA"/>
</dbReference>